<proteinExistence type="predicted"/>
<sequence>MIKSILFFATLLTAFSLSAQEKPLAKVHYNFKHVNDTNQRDQPIRDEVVTYLGQHSTYYTSYSNSRVSEEIKKIQSSAGFDGNIKLTKSASPISRYILLNTNDKSLKEIPRVAMDYFILDTKFPEQDWEIQEETKVIGGYTCQKATTDFKGRHYTAWFTTELPFPYGPWKLHGLPGLILSASDDKNEVSFEYEGFDKMPEDTDIKIEFPMGAIESTEEHILKLQKAYEANPQAYMQSKIGSTTRSGAKITNIVVGARASSSSSASGIKSVSVTSDPNYKPSKITNNPIELKP</sequence>
<feature type="chain" id="PRO_5045511261" description="GLPGLI family protein" evidence="2">
    <location>
        <begin position="20"/>
        <end position="292"/>
    </location>
</feature>
<dbReference type="InterPro" id="IPR005901">
    <property type="entry name" value="GLPGLI"/>
</dbReference>
<dbReference type="EMBL" id="BAAAZI010000006">
    <property type="protein sequence ID" value="GAA4138147.1"/>
    <property type="molecule type" value="Genomic_DNA"/>
</dbReference>
<organism evidence="3 4">
    <name type="scientific">Sphingobacterium kyonggiense</name>
    <dbReference type="NCBI Taxonomy" id="714075"/>
    <lineage>
        <taxon>Bacteria</taxon>
        <taxon>Pseudomonadati</taxon>
        <taxon>Bacteroidota</taxon>
        <taxon>Sphingobacteriia</taxon>
        <taxon>Sphingobacteriales</taxon>
        <taxon>Sphingobacteriaceae</taxon>
        <taxon>Sphingobacterium</taxon>
    </lineage>
</organism>
<feature type="compositionally biased region" description="Low complexity" evidence="1">
    <location>
        <begin position="257"/>
        <end position="274"/>
    </location>
</feature>
<name>A0ABP7YLX7_9SPHI</name>
<dbReference type="NCBIfam" id="TIGR01200">
    <property type="entry name" value="GLPGLI"/>
    <property type="match status" value="1"/>
</dbReference>
<keyword evidence="2" id="KW-0732">Signal</keyword>
<feature type="signal peptide" evidence="2">
    <location>
        <begin position="1"/>
        <end position="19"/>
    </location>
</feature>
<dbReference type="Pfam" id="PF22252">
    <property type="entry name" value="PNGase_F-II_N"/>
    <property type="match status" value="1"/>
</dbReference>
<reference evidence="4" key="1">
    <citation type="journal article" date="2019" name="Int. J. Syst. Evol. Microbiol.">
        <title>The Global Catalogue of Microorganisms (GCM) 10K type strain sequencing project: providing services to taxonomists for standard genome sequencing and annotation.</title>
        <authorList>
            <consortium name="The Broad Institute Genomics Platform"/>
            <consortium name="The Broad Institute Genome Sequencing Center for Infectious Disease"/>
            <person name="Wu L."/>
            <person name="Ma J."/>
        </authorList>
    </citation>
    <scope>NUCLEOTIDE SEQUENCE [LARGE SCALE GENOMIC DNA]</scope>
    <source>
        <strain evidence="4">JCM 16704</strain>
    </source>
</reference>
<feature type="compositionally biased region" description="Polar residues" evidence="1">
    <location>
        <begin position="282"/>
        <end position="292"/>
    </location>
</feature>
<keyword evidence="4" id="KW-1185">Reference proteome</keyword>
<protein>
    <recommendedName>
        <fullName evidence="5">GLPGLI family protein</fullName>
    </recommendedName>
</protein>
<evidence type="ECO:0000256" key="1">
    <source>
        <dbReference type="SAM" id="MobiDB-lite"/>
    </source>
</evidence>
<comment type="caution">
    <text evidence="3">The sequence shown here is derived from an EMBL/GenBank/DDBJ whole genome shotgun (WGS) entry which is preliminary data.</text>
</comment>
<accession>A0ABP7YLX7</accession>
<feature type="region of interest" description="Disordered" evidence="1">
    <location>
        <begin position="257"/>
        <end position="292"/>
    </location>
</feature>
<evidence type="ECO:0000256" key="2">
    <source>
        <dbReference type="SAM" id="SignalP"/>
    </source>
</evidence>
<evidence type="ECO:0000313" key="4">
    <source>
        <dbReference type="Proteomes" id="UP001500101"/>
    </source>
</evidence>
<gene>
    <name evidence="3" type="ORF">GCM10022216_15020</name>
</gene>
<dbReference type="RefSeq" id="WP_344674007.1">
    <property type="nucleotide sequence ID" value="NZ_BAAAZI010000006.1"/>
</dbReference>
<evidence type="ECO:0000313" key="3">
    <source>
        <dbReference type="EMBL" id="GAA4138147.1"/>
    </source>
</evidence>
<evidence type="ECO:0008006" key="5">
    <source>
        <dbReference type="Google" id="ProtNLM"/>
    </source>
</evidence>
<dbReference type="Proteomes" id="UP001500101">
    <property type="component" value="Unassembled WGS sequence"/>
</dbReference>